<feature type="transmembrane region" description="Helical" evidence="11">
    <location>
        <begin position="713"/>
        <end position="735"/>
    </location>
</feature>
<evidence type="ECO:0000256" key="6">
    <source>
        <dbReference type="ARBA" id="ARBA00022967"/>
    </source>
</evidence>
<evidence type="ECO:0000256" key="8">
    <source>
        <dbReference type="ARBA" id="ARBA00023136"/>
    </source>
</evidence>
<dbReference type="FunFam" id="3.30.70.100:FF:000022">
    <property type="entry name" value="Putative cadmium/zinc-transporting ATPase 3"/>
    <property type="match status" value="1"/>
</dbReference>
<sequence>MTGGAGRPAGAPEAAELEERLLPLPSPGSGDADGGGGGGGGRRRGKWEKTYLDVLGVCCSAEVALVERLLSPIDGVRAVTVVVPSRTVIVEHDPAAVSPSHIVKALNKAGLEASVRAYGSSGVVAGRWPSPYVLASGALLLASFLAPLLPPLRWLALAAACAGAPPMLLRAFAAATGLALDINVLMVVAVAGAAALGDYAEAGAIVFLFTAAEWLEALACAKAGSGMSSLMSTIPPRVVLAATGEVVGLRDVEVGAVVAVRAGEVVPVDGVVVDGQSEVDESSLTGESFPVPKQPPAEVWAGTMNLDGYIAVRTTALAENSTVARMERLVEAAQNSRSKTQRLIDSCSKYYTPAVVALAASVALVPLLLGAQDMRRWFQLALVLLVSACPCALVLSTPVATFCALLRAARMGVLIKGGDILESLGGIRVAAFDKTGTITKGEFSIDGFHVVGDMVEMSQLLYWVSSIESKSSHPMAAALVEYAQSKSIQPKPENVTEFRIYPGEGIYGEIDGRHVYIGNRRIMARSSCQKGSRIDDGVNAASIGYVVGDGDLVGAFALSDDCRTGAAEAIRELRSMGIKSVMLTGDSRSAAMRAQEQLGGAMEELHSELLPADKVGLVGDLKARYGPALMVGDGLNDAPALAAADVGVAMGLSGSAAAMETSHATLMSSDILRVPAAVRLGRRACRTIAANVAASVAAKAAVAALAVAWRPVLWAAVLADVGTCLLVVLHSMTLLREPGTAAPRGGGKEDGACRATARSLAMRSQLAGAPNAAAAGARAPGGGTGGYRCCQKPASRPSEQAHSVVIDIPAAPSAGHQELKIPRAAAANGNAGGCCGGGGGGCGAASTVASGARAPRKEDSGRVSVKTACCGNGGGARDSPKKAGQGCSRDARCCSGGT</sequence>
<keyword evidence="5 11" id="KW-0479">Metal-binding</keyword>
<dbReference type="GO" id="GO:0016020">
    <property type="term" value="C:membrane"/>
    <property type="evidence" value="ECO:0007669"/>
    <property type="project" value="UniProtKB-SubCell"/>
</dbReference>
<dbReference type="SUPFAM" id="SSF56784">
    <property type="entry name" value="HAD-like"/>
    <property type="match status" value="1"/>
</dbReference>
<dbReference type="SFLD" id="SFLDG00002">
    <property type="entry name" value="C1.7:_P-type_atpase_like"/>
    <property type="match status" value="1"/>
</dbReference>
<dbReference type="GO" id="GO:0046872">
    <property type="term" value="F:metal ion binding"/>
    <property type="evidence" value="ECO:0007669"/>
    <property type="project" value="UniProtKB-KW"/>
</dbReference>
<reference evidence="14" key="1">
    <citation type="submission" date="2020-05" db="EMBL/GenBank/DDBJ databases">
        <title>WGS assembly of Panicum virgatum.</title>
        <authorList>
            <person name="Lovell J.T."/>
            <person name="Jenkins J."/>
            <person name="Shu S."/>
            <person name="Juenger T.E."/>
            <person name="Schmutz J."/>
        </authorList>
    </citation>
    <scope>NUCLEOTIDE SEQUENCE</scope>
    <source>
        <strain evidence="14">AP13</strain>
    </source>
</reference>
<evidence type="ECO:0000259" key="13">
    <source>
        <dbReference type="PROSITE" id="PS50846"/>
    </source>
</evidence>
<organism evidence="14 15">
    <name type="scientific">Panicum virgatum</name>
    <name type="common">Blackwell switchgrass</name>
    <dbReference type="NCBI Taxonomy" id="38727"/>
    <lineage>
        <taxon>Eukaryota</taxon>
        <taxon>Viridiplantae</taxon>
        <taxon>Streptophyta</taxon>
        <taxon>Embryophyta</taxon>
        <taxon>Tracheophyta</taxon>
        <taxon>Spermatophyta</taxon>
        <taxon>Magnoliopsida</taxon>
        <taxon>Liliopsida</taxon>
        <taxon>Poales</taxon>
        <taxon>Poaceae</taxon>
        <taxon>PACMAD clade</taxon>
        <taxon>Panicoideae</taxon>
        <taxon>Panicodae</taxon>
        <taxon>Paniceae</taxon>
        <taxon>Panicinae</taxon>
        <taxon>Panicum</taxon>
        <taxon>Panicum sect. Hiantes</taxon>
    </lineage>
</organism>
<evidence type="ECO:0000256" key="9">
    <source>
        <dbReference type="ARBA" id="ARBA00047308"/>
    </source>
</evidence>
<keyword evidence="6" id="KW-1278">Translocase</keyword>
<proteinExistence type="inferred from homology"/>
<dbReference type="InterPro" id="IPR023298">
    <property type="entry name" value="ATPase_P-typ_TM_dom_sf"/>
</dbReference>
<keyword evidence="4 11" id="KW-0812">Transmembrane</keyword>
<evidence type="ECO:0000256" key="10">
    <source>
        <dbReference type="ARBA" id="ARBA00049338"/>
    </source>
</evidence>
<dbReference type="Gene3D" id="2.70.150.10">
    <property type="entry name" value="Calcium-transporting ATPase, cytoplasmic transduction domain A"/>
    <property type="match status" value="1"/>
</dbReference>
<dbReference type="Gene3D" id="3.40.50.1000">
    <property type="entry name" value="HAD superfamily/HAD-like"/>
    <property type="match status" value="1"/>
</dbReference>
<dbReference type="PROSITE" id="PS00154">
    <property type="entry name" value="ATPASE_E1_E2"/>
    <property type="match status" value="1"/>
</dbReference>
<dbReference type="Proteomes" id="UP000823388">
    <property type="component" value="Chromosome 2K"/>
</dbReference>
<dbReference type="PRINTS" id="PR00119">
    <property type="entry name" value="CATATPASE"/>
</dbReference>
<comment type="subcellular location">
    <subcellularLocation>
        <location evidence="1">Membrane</location>
        <topology evidence="1">Multi-pass membrane protein</topology>
    </subcellularLocation>
</comment>
<dbReference type="SFLD" id="SFLDS00003">
    <property type="entry name" value="Haloacid_Dehalogenase"/>
    <property type="match status" value="1"/>
</dbReference>
<dbReference type="GO" id="GO:0016463">
    <property type="term" value="F:P-type zinc transporter activity"/>
    <property type="evidence" value="ECO:0007669"/>
    <property type="project" value="UniProtKB-EC"/>
</dbReference>
<keyword evidence="8 11" id="KW-0472">Membrane</keyword>
<name>A0A8T0W0Y8_PANVG</name>
<dbReference type="FunFam" id="3.40.1110.10:FF:000043">
    <property type="entry name" value="Putative cadmium/zinc-transporting ATPase 3"/>
    <property type="match status" value="1"/>
</dbReference>
<dbReference type="NCBIfam" id="TIGR01525">
    <property type="entry name" value="ATPase-IB_hvy"/>
    <property type="match status" value="1"/>
</dbReference>
<dbReference type="GO" id="GO:0008551">
    <property type="term" value="F:P-type cadmium transporter activity"/>
    <property type="evidence" value="ECO:0007669"/>
    <property type="project" value="UniProtKB-EC"/>
</dbReference>
<dbReference type="InterPro" id="IPR023214">
    <property type="entry name" value="HAD_sf"/>
</dbReference>
<dbReference type="AlphaFoldDB" id="A0A8T0W0Y8"/>
<dbReference type="InterPro" id="IPR001757">
    <property type="entry name" value="P_typ_ATPase"/>
</dbReference>
<comment type="caution">
    <text evidence="14">The sequence shown here is derived from an EMBL/GenBank/DDBJ whole genome shotgun (WGS) entry which is preliminary data.</text>
</comment>
<dbReference type="PANTHER" id="PTHR48085">
    <property type="entry name" value="CADMIUM/ZINC-TRANSPORTING ATPASE HMA2-RELATED"/>
    <property type="match status" value="1"/>
</dbReference>
<comment type="catalytic activity">
    <reaction evidence="9">
        <text>Zn(2+)(in) + ATP + H2O = Zn(2+)(out) + ADP + phosphate + H(+)</text>
        <dbReference type="Rhea" id="RHEA:20621"/>
        <dbReference type="ChEBI" id="CHEBI:15377"/>
        <dbReference type="ChEBI" id="CHEBI:15378"/>
        <dbReference type="ChEBI" id="CHEBI:29105"/>
        <dbReference type="ChEBI" id="CHEBI:30616"/>
        <dbReference type="ChEBI" id="CHEBI:43474"/>
        <dbReference type="ChEBI" id="CHEBI:456216"/>
        <dbReference type="EC" id="7.2.2.12"/>
    </reaction>
</comment>
<evidence type="ECO:0000313" key="14">
    <source>
        <dbReference type="EMBL" id="KAG2641068.1"/>
    </source>
</evidence>
<dbReference type="GO" id="GO:0005524">
    <property type="term" value="F:ATP binding"/>
    <property type="evidence" value="ECO:0007669"/>
    <property type="project" value="UniProtKB-UniRule"/>
</dbReference>
<protein>
    <recommendedName>
        <fullName evidence="13">HMA domain-containing protein</fullName>
    </recommendedName>
</protein>
<dbReference type="Pfam" id="PF00403">
    <property type="entry name" value="HMA"/>
    <property type="match status" value="1"/>
</dbReference>
<dbReference type="InterPro" id="IPR044492">
    <property type="entry name" value="P_typ_ATPase_HD_dom"/>
</dbReference>
<comment type="catalytic activity">
    <reaction evidence="10">
        <text>Cd(2+)(in) + ATP + H2O = Cd(2+)(out) + ADP + phosphate + H(+)</text>
        <dbReference type="Rhea" id="RHEA:12132"/>
        <dbReference type="ChEBI" id="CHEBI:15377"/>
        <dbReference type="ChEBI" id="CHEBI:15378"/>
        <dbReference type="ChEBI" id="CHEBI:30616"/>
        <dbReference type="ChEBI" id="CHEBI:43474"/>
        <dbReference type="ChEBI" id="CHEBI:48775"/>
        <dbReference type="ChEBI" id="CHEBI:456216"/>
        <dbReference type="EC" id="7.2.2.21"/>
    </reaction>
</comment>
<dbReference type="SUPFAM" id="SSF81665">
    <property type="entry name" value="Calcium ATPase, transmembrane domain M"/>
    <property type="match status" value="1"/>
</dbReference>
<feature type="compositionally biased region" description="Gly residues" evidence="12">
    <location>
        <begin position="31"/>
        <end position="40"/>
    </location>
</feature>
<dbReference type="Pfam" id="PF00122">
    <property type="entry name" value="E1-E2_ATPase"/>
    <property type="match status" value="1"/>
</dbReference>
<dbReference type="PROSITE" id="PS50846">
    <property type="entry name" value="HMA_2"/>
    <property type="match status" value="1"/>
</dbReference>
<evidence type="ECO:0000256" key="2">
    <source>
        <dbReference type="ARBA" id="ARBA00006024"/>
    </source>
</evidence>
<evidence type="ECO:0000256" key="1">
    <source>
        <dbReference type="ARBA" id="ARBA00004141"/>
    </source>
</evidence>
<dbReference type="InterPro" id="IPR027256">
    <property type="entry name" value="P-typ_ATPase_IB"/>
</dbReference>
<comment type="similarity">
    <text evidence="2 11">Belongs to the cation transport ATPase (P-type) (TC 3.A.3) family. Type IB subfamily.</text>
</comment>
<feature type="transmembrane region" description="Helical" evidence="11">
    <location>
        <begin position="168"/>
        <end position="196"/>
    </location>
</feature>
<keyword evidence="11" id="KW-0067">ATP-binding</keyword>
<dbReference type="NCBIfam" id="TIGR01494">
    <property type="entry name" value="ATPase_P-type"/>
    <property type="match status" value="1"/>
</dbReference>
<dbReference type="NCBIfam" id="TIGR01512">
    <property type="entry name" value="ATPase-IB2_Cd"/>
    <property type="match status" value="1"/>
</dbReference>
<dbReference type="InterPro" id="IPR059000">
    <property type="entry name" value="ATPase_P-type_domA"/>
</dbReference>
<dbReference type="Gene3D" id="3.40.1110.10">
    <property type="entry name" value="Calcium-transporting ATPase, cytoplasmic domain N"/>
    <property type="match status" value="1"/>
</dbReference>
<feature type="transmembrane region" description="Helical" evidence="11">
    <location>
        <begin position="688"/>
        <end position="707"/>
    </location>
</feature>
<keyword evidence="7 11" id="KW-1133">Transmembrane helix</keyword>
<dbReference type="SFLD" id="SFLDF00027">
    <property type="entry name" value="p-type_atpase"/>
    <property type="match status" value="1"/>
</dbReference>
<dbReference type="InterPro" id="IPR006121">
    <property type="entry name" value="HMA_dom"/>
</dbReference>
<evidence type="ECO:0000256" key="5">
    <source>
        <dbReference type="ARBA" id="ARBA00022723"/>
    </source>
</evidence>
<dbReference type="InterPro" id="IPR023299">
    <property type="entry name" value="ATPase_P-typ_cyto_dom_N"/>
</dbReference>
<evidence type="ECO:0000256" key="11">
    <source>
        <dbReference type="RuleBase" id="RU362081"/>
    </source>
</evidence>
<accession>A0A8T0W0Y8</accession>
<dbReference type="OrthoDB" id="432719at2759"/>
<feature type="transmembrane region" description="Helical" evidence="11">
    <location>
        <begin position="377"/>
        <end position="406"/>
    </location>
</feature>
<dbReference type="InterPro" id="IPR036163">
    <property type="entry name" value="HMA_dom_sf"/>
</dbReference>
<dbReference type="PANTHER" id="PTHR48085:SF8">
    <property type="entry name" value="CADMIUM_ZINC-TRANSPORTING ATPASE HMA3"/>
    <property type="match status" value="1"/>
</dbReference>
<dbReference type="InterPro" id="IPR036412">
    <property type="entry name" value="HAD-like_sf"/>
</dbReference>
<dbReference type="FunFam" id="2.70.150.10:FF:000002">
    <property type="entry name" value="Copper-transporting ATPase 1, putative"/>
    <property type="match status" value="1"/>
</dbReference>
<dbReference type="InterPro" id="IPR051014">
    <property type="entry name" value="Cation_Transport_ATPase_IB"/>
</dbReference>
<evidence type="ECO:0000256" key="3">
    <source>
        <dbReference type="ARBA" id="ARBA00022539"/>
    </source>
</evidence>
<feature type="transmembrane region" description="Helical" evidence="11">
    <location>
        <begin position="132"/>
        <end position="156"/>
    </location>
</feature>
<dbReference type="InterPro" id="IPR008250">
    <property type="entry name" value="ATPase_P-typ_transduc_dom_A_sf"/>
</dbReference>
<evidence type="ECO:0000256" key="12">
    <source>
        <dbReference type="SAM" id="MobiDB-lite"/>
    </source>
</evidence>
<feature type="region of interest" description="Disordered" evidence="12">
    <location>
        <begin position="1"/>
        <end position="43"/>
    </location>
</feature>
<evidence type="ECO:0000256" key="7">
    <source>
        <dbReference type="ARBA" id="ARBA00022989"/>
    </source>
</evidence>
<keyword evidence="15" id="KW-1185">Reference proteome</keyword>
<dbReference type="EMBL" id="CM029039">
    <property type="protein sequence ID" value="KAG2641068.1"/>
    <property type="molecule type" value="Genomic_DNA"/>
</dbReference>
<feature type="transmembrane region" description="Helical" evidence="11">
    <location>
        <begin position="350"/>
        <end position="371"/>
    </location>
</feature>
<dbReference type="SUPFAM" id="SSF81653">
    <property type="entry name" value="Calcium ATPase, transduction domain A"/>
    <property type="match status" value="1"/>
</dbReference>
<evidence type="ECO:0000313" key="15">
    <source>
        <dbReference type="Proteomes" id="UP000823388"/>
    </source>
</evidence>
<keyword evidence="11" id="KW-0547">Nucleotide-binding</keyword>
<gene>
    <name evidence="14" type="ORF">PVAP13_2KG159000</name>
</gene>
<dbReference type="GO" id="GO:0016887">
    <property type="term" value="F:ATP hydrolysis activity"/>
    <property type="evidence" value="ECO:0007669"/>
    <property type="project" value="InterPro"/>
</dbReference>
<evidence type="ECO:0000256" key="4">
    <source>
        <dbReference type="ARBA" id="ARBA00022692"/>
    </source>
</evidence>
<keyword evidence="3" id="KW-0104">Cadmium</keyword>
<dbReference type="Pfam" id="PF00702">
    <property type="entry name" value="Hydrolase"/>
    <property type="match status" value="1"/>
</dbReference>
<dbReference type="Gene3D" id="3.30.70.100">
    <property type="match status" value="1"/>
</dbReference>
<dbReference type="SUPFAM" id="SSF55008">
    <property type="entry name" value="HMA, heavy metal-associated domain"/>
    <property type="match status" value="1"/>
</dbReference>
<dbReference type="InterPro" id="IPR018303">
    <property type="entry name" value="ATPase_P-typ_P_site"/>
</dbReference>
<dbReference type="CDD" id="cd00371">
    <property type="entry name" value="HMA"/>
    <property type="match status" value="1"/>
</dbReference>
<feature type="domain" description="HMA" evidence="13">
    <location>
        <begin position="48"/>
        <end position="114"/>
    </location>
</feature>